<evidence type="ECO:0000313" key="2">
    <source>
        <dbReference type="EMBL" id="ERS98555.1"/>
    </source>
</evidence>
<evidence type="ECO:0000256" key="1">
    <source>
        <dbReference type="SAM" id="MobiDB-lite"/>
    </source>
</evidence>
<dbReference type="AlphaFoldDB" id="U7PVS1"/>
<dbReference type="eggNOG" id="ENOG502RKZY">
    <property type="taxonomic scope" value="Eukaryota"/>
</dbReference>
<feature type="compositionally biased region" description="Basic and acidic residues" evidence="1">
    <location>
        <begin position="315"/>
        <end position="324"/>
    </location>
</feature>
<feature type="region of interest" description="Disordered" evidence="1">
    <location>
        <begin position="1"/>
        <end position="52"/>
    </location>
</feature>
<feature type="compositionally biased region" description="Basic residues" evidence="1">
    <location>
        <begin position="1"/>
        <end position="12"/>
    </location>
</feature>
<feature type="region of interest" description="Disordered" evidence="1">
    <location>
        <begin position="478"/>
        <end position="622"/>
    </location>
</feature>
<gene>
    <name evidence="2" type="ORF">HMPREF1624_05340</name>
</gene>
<sequence length="622" mass="72047">MAPKAKARRPAKRAIPADRRPTSRRQTRRADRDTPVAASYTGNARDTQRLWTPLPDPIDAETYWAWGRKHYGEDWFKLRETMLRERNFLKRDVRDDHVFLVRQAELRKMEREREEGKLVLDKGKTWEELLAWARWHYGEEWYKDQQALARDKKAAEDEALGPAEREKRRIKADKRSARLYYMHLDKDEAELARGRTWDDIMAWPPTAGQRTALPADAETSPAALPSPTSSTRSDNSRISTFPPTPTDVRRQAMGGPRAKPPSEKLVWTTKFEWEYTEWNAVRSHLTEADYARRKRETEEFARKDRSQREEDEACEREQQEQDELRGNRACDDYFTFYAKYQENARKREEAMKALDLRHKAWMQEQIDAPPQSQEEMDRRFDRWEIQGISRQEGNRLAQMYGFPERPRFVYFGYVPDLEWPPPRLEERLPLPVLSHSATWANSPPKNEAEMEARFRYWDGRLSRAEQDELARMYGFGERLSGREDDGEPHEQKQQQRPSPHVDDASHKTLGGRVTKTIGQGRKGTRSGTTRKTQAAPSSRKNPDKTDTTVRASRRLAGLLPEYGVLPERREALPLHNTSSLPPPASIAPTKSLGPRARAKPQGPAKVKKQKGAGAGKGKGRKS</sequence>
<keyword evidence="3" id="KW-1185">Reference proteome</keyword>
<reference evidence="3" key="1">
    <citation type="journal article" date="2014" name="Genome Announc.">
        <title>Genome sequence of the pathogenic fungus Sporothrix schenckii (ATCC 58251).</title>
        <authorList>
            <person name="Cuomo C.A."/>
            <person name="Rodriguez-Del Valle N."/>
            <person name="Perez-Sanchez L."/>
            <person name="Abouelleil A."/>
            <person name="Goldberg J."/>
            <person name="Young S."/>
            <person name="Zeng Q."/>
            <person name="Birren B.W."/>
        </authorList>
    </citation>
    <scope>NUCLEOTIDE SEQUENCE [LARGE SCALE GENOMIC DNA]</scope>
    <source>
        <strain evidence="3">ATCC 58251 / de Perez 2211183</strain>
    </source>
</reference>
<feature type="region of interest" description="Disordered" evidence="1">
    <location>
        <begin position="293"/>
        <end position="324"/>
    </location>
</feature>
<feature type="compositionally biased region" description="Basic and acidic residues" evidence="1">
    <location>
        <begin position="479"/>
        <end position="506"/>
    </location>
</feature>
<protein>
    <submittedName>
        <fullName evidence="2">Uncharacterized protein</fullName>
    </submittedName>
</protein>
<dbReference type="OrthoDB" id="5151869at2759"/>
<organism evidence="2 3">
    <name type="scientific">Sporothrix schenckii (strain ATCC 58251 / de Perez 2211183)</name>
    <name type="common">Rose-picker's disease fungus</name>
    <dbReference type="NCBI Taxonomy" id="1391915"/>
    <lineage>
        <taxon>Eukaryota</taxon>
        <taxon>Fungi</taxon>
        <taxon>Dikarya</taxon>
        <taxon>Ascomycota</taxon>
        <taxon>Pezizomycotina</taxon>
        <taxon>Sordariomycetes</taxon>
        <taxon>Sordariomycetidae</taxon>
        <taxon>Ophiostomatales</taxon>
        <taxon>Ophiostomataceae</taxon>
        <taxon>Sporothrix</taxon>
    </lineage>
</organism>
<name>U7PVS1_SPOS1</name>
<accession>U7PVS1</accession>
<dbReference type="Proteomes" id="UP000018087">
    <property type="component" value="Unassembled WGS sequence"/>
</dbReference>
<proteinExistence type="predicted"/>
<dbReference type="EMBL" id="KI440846">
    <property type="protein sequence ID" value="ERS98555.1"/>
    <property type="molecule type" value="Genomic_DNA"/>
</dbReference>
<evidence type="ECO:0000313" key="3">
    <source>
        <dbReference type="Proteomes" id="UP000018087"/>
    </source>
</evidence>
<feature type="compositionally biased region" description="Basic and acidic residues" evidence="1">
    <location>
        <begin position="293"/>
        <end position="308"/>
    </location>
</feature>
<dbReference type="HOGENOM" id="CLU_036927_0_0_1"/>
<feature type="region of interest" description="Disordered" evidence="1">
    <location>
        <begin position="211"/>
        <end position="262"/>
    </location>
</feature>
<feature type="compositionally biased region" description="Low complexity" evidence="1">
    <location>
        <begin position="217"/>
        <end position="233"/>
    </location>
</feature>